<dbReference type="InterPro" id="IPR003445">
    <property type="entry name" value="Cat_transpt"/>
</dbReference>
<gene>
    <name evidence="9" type="ORF">ACFSQ6_07725</name>
</gene>
<feature type="transmembrane region" description="Helical" evidence="8">
    <location>
        <begin position="165"/>
        <end position="187"/>
    </location>
</feature>
<feature type="transmembrane region" description="Helical" evidence="8">
    <location>
        <begin position="465"/>
        <end position="486"/>
    </location>
</feature>
<keyword evidence="10" id="KW-1185">Reference proteome</keyword>
<dbReference type="PANTHER" id="PTHR32024:SF1">
    <property type="entry name" value="KTR SYSTEM POTASSIUM UPTAKE PROTEIN B"/>
    <property type="match status" value="1"/>
</dbReference>
<dbReference type="Proteomes" id="UP001597418">
    <property type="component" value="Unassembled WGS sequence"/>
</dbReference>
<organism evidence="9 10">
    <name type="scientific">Sphingobacterium populi</name>
    <dbReference type="NCBI Taxonomy" id="1812824"/>
    <lineage>
        <taxon>Bacteria</taxon>
        <taxon>Pseudomonadati</taxon>
        <taxon>Bacteroidota</taxon>
        <taxon>Sphingobacteriia</taxon>
        <taxon>Sphingobacteriales</taxon>
        <taxon>Sphingobacteriaceae</taxon>
        <taxon>Sphingobacterium</taxon>
    </lineage>
</organism>
<proteinExistence type="predicted"/>
<comment type="subcellular location">
    <subcellularLocation>
        <location evidence="1">Cell membrane</location>
        <topology evidence="1">Multi-pass membrane protein</topology>
    </subcellularLocation>
</comment>
<keyword evidence="6" id="KW-0406">Ion transport</keyword>
<keyword evidence="2" id="KW-0813">Transport</keyword>
<feature type="transmembrane region" description="Helical" evidence="8">
    <location>
        <begin position="82"/>
        <end position="101"/>
    </location>
</feature>
<feature type="transmembrane region" description="Helical" evidence="8">
    <location>
        <begin position="288"/>
        <end position="307"/>
    </location>
</feature>
<feature type="transmembrane region" description="Helical" evidence="8">
    <location>
        <begin position="113"/>
        <end position="137"/>
    </location>
</feature>
<evidence type="ECO:0000256" key="5">
    <source>
        <dbReference type="ARBA" id="ARBA00022989"/>
    </source>
</evidence>
<feature type="transmembrane region" description="Helical" evidence="8">
    <location>
        <begin position="46"/>
        <end position="70"/>
    </location>
</feature>
<evidence type="ECO:0000313" key="10">
    <source>
        <dbReference type="Proteomes" id="UP001597418"/>
    </source>
</evidence>
<reference evidence="10" key="1">
    <citation type="journal article" date="2019" name="Int. J. Syst. Evol. Microbiol.">
        <title>The Global Catalogue of Microorganisms (GCM) 10K type strain sequencing project: providing services to taxonomists for standard genome sequencing and annotation.</title>
        <authorList>
            <consortium name="The Broad Institute Genomics Platform"/>
            <consortium name="The Broad Institute Genome Sequencing Center for Infectious Disease"/>
            <person name="Wu L."/>
            <person name="Ma J."/>
        </authorList>
    </citation>
    <scope>NUCLEOTIDE SEQUENCE [LARGE SCALE GENOMIC DNA]</scope>
    <source>
        <strain evidence="10">KCTC 42247</strain>
    </source>
</reference>
<evidence type="ECO:0000256" key="4">
    <source>
        <dbReference type="ARBA" id="ARBA00022692"/>
    </source>
</evidence>
<evidence type="ECO:0000256" key="2">
    <source>
        <dbReference type="ARBA" id="ARBA00022448"/>
    </source>
</evidence>
<feature type="transmembrane region" description="Helical" evidence="8">
    <location>
        <begin position="229"/>
        <end position="251"/>
    </location>
</feature>
<keyword evidence="5 8" id="KW-1133">Transmembrane helix</keyword>
<protein>
    <submittedName>
        <fullName evidence="9">TrkH family potassium uptake protein</fullName>
    </submittedName>
</protein>
<keyword evidence="3" id="KW-1003">Cell membrane</keyword>
<feature type="transmembrane region" description="Helical" evidence="8">
    <location>
        <begin position="408"/>
        <end position="428"/>
    </location>
</feature>
<dbReference type="PANTHER" id="PTHR32024">
    <property type="entry name" value="TRK SYSTEM POTASSIUM UPTAKE PROTEIN TRKG-RELATED"/>
    <property type="match status" value="1"/>
</dbReference>
<feature type="transmembrane region" description="Helical" evidence="8">
    <location>
        <begin position="199"/>
        <end position="217"/>
    </location>
</feature>
<dbReference type="EMBL" id="JBHUMB010000006">
    <property type="protein sequence ID" value="MFD2743284.1"/>
    <property type="molecule type" value="Genomic_DNA"/>
</dbReference>
<name>A0ABW5UBG3_9SPHI</name>
<evidence type="ECO:0000256" key="6">
    <source>
        <dbReference type="ARBA" id="ARBA00023065"/>
    </source>
</evidence>
<dbReference type="Pfam" id="PF02386">
    <property type="entry name" value="TrkH"/>
    <property type="match status" value="1"/>
</dbReference>
<evidence type="ECO:0000256" key="1">
    <source>
        <dbReference type="ARBA" id="ARBA00004651"/>
    </source>
</evidence>
<accession>A0ABW5UBG3</accession>
<evidence type="ECO:0000256" key="7">
    <source>
        <dbReference type="ARBA" id="ARBA00023136"/>
    </source>
</evidence>
<keyword evidence="7 8" id="KW-0472">Membrane</keyword>
<feature type="transmembrane region" description="Helical" evidence="8">
    <location>
        <begin position="341"/>
        <end position="361"/>
    </location>
</feature>
<comment type="caution">
    <text evidence="9">The sequence shown here is derived from an EMBL/GenBank/DDBJ whole genome shotgun (WGS) entry which is preliminary data.</text>
</comment>
<evidence type="ECO:0000256" key="8">
    <source>
        <dbReference type="SAM" id="Phobius"/>
    </source>
</evidence>
<keyword evidence="4 8" id="KW-0812">Transmembrane</keyword>
<evidence type="ECO:0000256" key="3">
    <source>
        <dbReference type="ARBA" id="ARBA00022475"/>
    </source>
</evidence>
<sequence length="503" mass="55725">MLFIIYVRHFGWYGEINFAQDEWSFLAVAMIFLTQLSKNSLFLDKLYFNPTILFVISFLGLIVLGTVLLMLPRTSIDRPLTFIDAFFMATSAVCITGLQVTNIATQFSFFGQFVVLLLIQIGGLGIMTFTGFFGYFFSGGFSFKNQLMFGEVLGENKLNEVIRTLLMIIFITFLLELFGAILLFFSLDANLFPHLGYRLFFAVFHAVSGFCNSGFTLMEGGISGNVFRYNYPFQLALSCLFICGTLGFGVIHNFYTYAKKMTANLVNHFVMRRQVVHKAHNFSFTHKFVVYCNVIMIVLATVSFLVLEYHNSLAADEHFGGKITTAFFMANSLRTAGFETIGVGFLSMPTLIMAVTLMWIGSSPGSTGGGVKVTTIAVALLNVISLARGKESIEIFGRRILPESVSKAFAIVLLSILTILLCFIFLNVTDGNLDTTALLFESISAYTTSGLSLGITAELSSAGKIVLVTTMFIGRVGMLTLLVAFIKDSSKKNYIYPSEKLLF</sequence>
<dbReference type="RefSeq" id="WP_231863220.1">
    <property type="nucleotide sequence ID" value="NZ_JBHUMB010000006.1"/>
</dbReference>
<evidence type="ECO:0000313" key="9">
    <source>
        <dbReference type="EMBL" id="MFD2743284.1"/>
    </source>
</evidence>